<keyword evidence="1" id="KW-0472">Membrane</keyword>
<feature type="transmembrane region" description="Helical" evidence="1">
    <location>
        <begin position="21"/>
        <end position="45"/>
    </location>
</feature>
<dbReference type="AlphaFoldDB" id="A0A9W6NCF4"/>
<keyword evidence="1" id="KW-0812">Transmembrane</keyword>
<evidence type="ECO:0000256" key="1">
    <source>
        <dbReference type="SAM" id="Phobius"/>
    </source>
</evidence>
<reference evidence="2" key="2">
    <citation type="submission" date="2023-01" db="EMBL/GenBank/DDBJ databases">
        <authorList>
            <person name="Sun Q."/>
            <person name="Evtushenko L."/>
        </authorList>
    </citation>
    <scope>NUCLEOTIDE SEQUENCE</scope>
    <source>
        <strain evidence="2">VKM B-2789</strain>
    </source>
</reference>
<keyword evidence="1" id="KW-1133">Transmembrane helix</keyword>
<reference evidence="2" key="1">
    <citation type="journal article" date="2014" name="Int. J. Syst. Evol. Microbiol.">
        <title>Complete genome sequence of Corynebacterium casei LMG S-19264T (=DSM 44701T), isolated from a smear-ripened cheese.</title>
        <authorList>
            <consortium name="US DOE Joint Genome Institute (JGI-PGF)"/>
            <person name="Walter F."/>
            <person name="Albersmeier A."/>
            <person name="Kalinowski J."/>
            <person name="Ruckert C."/>
        </authorList>
    </citation>
    <scope>NUCLEOTIDE SEQUENCE</scope>
    <source>
        <strain evidence="2">VKM B-2789</strain>
    </source>
</reference>
<protein>
    <submittedName>
        <fullName evidence="2">Uncharacterized protein</fullName>
    </submittedName>
</protein>
<evidence type="ECO:0000313" key="2">
    <source>
        <dbReference type="EMBL" id="GLK85511.1"/>
    </source>
</evidence>
<organism evidence="2 3">
    <name type="scientific">Ancylobacter defluvii</name>
    <dbReference type="NCBI Taxonomy" id="1282440"/>
    <lineage>
        <taxon>Bacteria</taxon>
        <taxon>Pseudomonadati</taxon>
        <taxon>Pseudomonadota</taxon>
        <taxon>Alphaproteobacteria</taxon>
        <taxon>Hyphomicrobiales</taxon>
        <taxon>Xanthobacteraceae</taxon>
        <taxon>Ancylobacter</taxon>
    </lineage>
</organism>
<name>A0A9W6NCF4_9HYPH</name>
<comment type="caution">
    <text evidence="2">The sequence shown here is derived from an EMBL/GenBank/DDBJ whole genome shotgun (WGS) entry which is preliminary data.</text>
</comment>
<accession>A0A9W6NCF4</accession>
<evidence type="ECO:0000313" key="3">
    <source>
        <dbReference type="Proteomes" id="UP001143330"/>
    </source>
</evidence>
<gene>
    <name evidence="2" type="ORF">GCM10017653_35810</name>
</gene>
<dbReference type="EMBL" id="BSFM01000017">
    <property type="protein sequence ID" value="GLK85511.1"/>
    <property type="molecule type" value="Genomic_DNA"/>
</dbReference>
<dbReference type="Proteomes" id="UP001143330">
    <property type="component" value="Unassembled WGS sequence"/>
</dbReference>
<keyword evidence="3" id="KW-1185">Reference proteome</keyword>
<sequence length="48" mass="5424">MRRRRRGILTMADDPEAKRALIKLVVVNSLLVVMVVALGGLYAAWTIW</sequence>
<proteinExistence type="predicted"/>